<gene>
    <name evidence="1" type="ORF">L6452_09625</name>
</gene>
<proteinExistence type="predicted"/>
<dbReference type="EMBL" id="CM042049">
    <property type="protein sequence ID" value="KAI3747176.1"/>
    <property type="molecule type" value="Genomic_DNA"/>
</dbReference>
<protein>
    <submittedName>
        <fullName evidence="1">Uncharacterized protein</fullName>
    </submittedName>
</protein>
<sequence>MVTNKNIWWWGGVGESEMVKVVGEGASLNPIFSIHCLSLSLSNIGPPPFIRVSDSSYNSAFSPSAIHTFFLLEFLHLRN</sequence>
<reference evidence="1 2" key="2">
    <citation type="journal article" date="2022" name="Mol. Ecol. Resour.">
        <title>The genomes of chicory, endive, great burdock and yacon provide insights into Asteraceae paleo-polyploidization history and plant inulin production.</title>
        <authorList>
            <person name="Fan W."/>
            <person name="Wang S."/>
            <person name="Wang H."/>
            <person name="Wang A."/>
            <person name="Jiang F."/>
            <person name="Liu H."/>
            <person name="Zhao H."/>
            <person name="Xu D."/>
            <person name="Zhang Y."/>
        </authorList>
    </citation>
    <scope>NUCLEOTIDE SEQUENCE [LARGE SCALE GENOMIC DNA]</scope>
    <source>
        <strain evidence="2">cv. Niubang</strain>
    </source>
</reference>
<evidence type="ECO:0000313" key="2">
    <source>
        <dbReference type="Proteomes" id="UP001055879"/>
    </source>
</evidence>
<reference evidence="2" key="1">
    <citation type="journal article" date="2022" name="Mol. Ecol. Resour.">
        <title>The genomes of chicory, endive, great burdock and yacon provide insights into Asteraceae palaeo-polyploidization history and plant inulin production.</title>
        <authorList>
            <person name="Fan W."/>
            <person name="Wang S."/>
            <person name="Wang H."/>
            <person name="Wang A."/>
            <person name="Jiang F."/>
            <person name="Liu H."/>
            <person name="Zhao H."/>
            <person name="Xu D."/>
            <person name="Zhang Y."/>
        </authorList>
    </citation>
    <scope>NUCLEOTIDE SEQUENCE [LARGE SCALE GENOMIC DNA]</scope>
    <source>
        <strain evidence="2">cv. Niubang</strain>
    </source>
</reference>
<accession>A0ACB9DLR1</accession>
<evidence type="ECO:0000313" key="1">
    <source>
        <dbReference type="EMBL" id="KAI3747176.1"/>
    </source>
</evidence>
<comment type="caution">
    <text evidence="1">The sequence shown here is derived from an EMBL/GenBank/DDBJ whole genome shotgun (WGS) entry which is preliminary data.</text>
</comment>
<keyword evidence="2" id="KW-1185">Reference proteome</keyword>
<name>A0ACB9DLR1_ARCLA</name>
<organism evidence="1 2">
    <name type="scientific">Arctium lappa</name>
    <name type="common">Greater burdock</name>
    <name type="synonym">Lappa major</name>
    <dbReference type="NCBI Taxonomy" id="4217"/>
    <lineage>
        <taxon>Eukaryota</taxon>
        <taxon>Viridiplantae</taxon>
        <taxon>Streptophyta</taxon>
        <taxon>Embryophyta</taxon>
        <taxon>Tracheophyta</taxon>
        <taxon>Spermatophyta</taxon>
        <taxon>Magnoliopsida</taxon>
        <taxon>eudicotyledons</taxon>
        <taxon>Gunneridae</taxon>
        <taxon>Pentapetalae</taxon>
        <taxon>asterids</taxon>
        <taxon>campanulids</taxon>
        <taxon>Asterales</taxon>
        <taxon>Asteraceae</taxon>
        <taxon>Carduoideae</taxon>
        <taxon>Cardueae</taxon>
        <taxon>Arctiinae</taxon>
        <taxon>Arctium</taxon>
    </lineage>
</organism>
<dbReference type="Proteomes" id="UP001055879">
    <property type="component" value="Linkage Group LG03"/>
</dbReference>